<evidence type="ECO:0000313" key="3">
    <source>
        <dbReference type="Proteomes" id="UP001145072"/>
    </source>
</evidence>
<feature type="transmembrane region" description="Helical" evidence="1">
    <location>
        <begin position="56"/>
        <end position="73"/>
    </location>
</feature>
<dbReference type="Proteomes" id="UP001145072">
    <property type="component" value="Unassembled WGS sequence"/>
</dbReference>
<reference evidence="2" key="1">
    <citation type="submission" date="2022-06" db="EMBL/GenBank/DDBJ databases">
        <title>Aquibacillus sp. a new bacterium isolated from soil saline samples.</title>
        <authorList>
            <person name="Galisteo C."/>
            <person name="De La Haba R."/>
            <person name="Sanchez-Porro C."/>
            <person name="Ventosa A."/>
        </authorList>
    </citation>
    <scope>NUCLEOTIDE SEQUENCE</scope>
    <source>
        <strain evidence="2">JCM 12387</strain>
    </source>
</reference>
<proteinExistence type="predicted"/>
<organism evidence="2 3">
    <name type="scientific">Aquibacillus koreensis</name>
    <dbReference type="NCBI Taxonomy" id="279446"/>
    <lineage>
        <taxon>Bacteria</taxon>
        <taxon>Bacillati</taxon>
        <taxon>Bacillota</taxon>
        <taxon>Bacilli</taxon>
        <taxon>Bacillales</taxon>
        <taxon>Bacillaceae</taxon>
        <taxon>Aquibacillus</taxon>
    </lineage>
</organism>
<feature type="transmembrane region" description="Helical" evidence="1">
    <location>
        <begin position="106"/>
        <end position="131"/>
    </location>
</feature>
<dbReference type="RefSeq" id="WP_259868599.1">
    <property type="nucleotide sequence ID" value="NZ_JAMQJZ010000004.1"/>
</dbReference>
<dbReference type="AlphaFoldDB" id="A0A9X3WMK8"/>
<sequence length="217" mass="25132">MEESLLENKGLITLFFARMVSIVFVIFVSYIIFIAISVTLSTLIPSVDIDASTFKIPLVIMLPFLLVLMQNFFNQKYNFSKNILKVFIIYSDSFPKIDSFKFLVEFFFFLLYISFASAITAEAIANIIWQAEFTKYAINYITIAAVFHSAIYLFIRVYLIPENTDQQKLIKAKRKLGLWTSYSLIALVHIIITMIQSIPWSGSLYYIFLFFSFLKGL</sequence>
<keyword evidence="1" id="KW-0812">Transmembrane</keyword>
<gene>
    <name evidence="2" type="ORF">NC661_06515</name>
</gene>
<keyword evidence="3" id="KW-1185">Reference proteome</keyword>
<comment type="caution">
    <text evidence="2">The sequence shown here is derived from an EMBL/GenBank/DDBJ whole genome shotgun (WGS) entry which is preliminary data.</text>
</comment>
<protein>
    <submittedName>
        <fullName evidence="2">Uncharacterized protein</fullName>
    </submittedName>
</protein>
<evidence type="ECO:0000256" key="1">
    <source>
        <dbReference type="SAM" id="Phobius"/>
    </source>
</evidence>
<evidence type="ECO:0000313" key="2">
    <source>
        <dbReference type="EMBL" id="MDC3420019.1"/>
    </source>
</evidence>
<feature type="transmembrane region" description="Helical" evidence="1">
    <location>
        <begin position="137"/>
        <end position="155"/>
    </location>
</feature>
<keyword evidence="1" id="KW-0472">Membrane</keyword>
<dbReference type="EMBL" id="JAMQJZ010000004">
    <property type="protein sequence ID" value="MDC3420019.1"/>
    <property type="molecule type" value="Genomic_DNA"/>
</dbReference>
<name>A0A9X3WMK8_9BACI</name>
<feature type="transmembrane region" description="Helical" evidence="1">
    <location>
        <begin position="12"/>
        <end position="36"/>
    </location>
</feature>
<keyword evidence="1" id="KW-1133">Transmembrane helix</keyword>
<feature type="transmembrane region" description="Helical" evidence="1">
    <location>
        <begin position="176"/>
        <end position="192"/>
    </location>
</feature>
<accession>A0A9X3WMK8</accession>